<dbReference type="EMBL" id="JYDV01000020">
    <property type="protein sequence ID" value="KRZ41482.1"/>
    <property type="molecule type" value="Genomic_DNA"/>
</dbReference>
<dbReference type="Proteomes" id="UP000054632">
    <property type="component" value="Unassembled WGS sequence"/>
</dbReference>
<evidence type="ECO:0000313" key="2">
    <source>
        <dbReference type="EMBL" id="KRZ09132.1"/>
    </source>
</evidence>
<evidence type="ECO:0000313" key="1">
    <source>
        <dbReference type="EMBL" id="KRY77965.1"/>
    </source>
</evidence>
<proteinExistence type="predicted"/>
<reference evidence="4 5" key="1">
    <citation type="submission" date="2015-01" db="EMBL/GenBank/DDBJ databases">
        <title>Evolution of Trichinella species and genotypes.</title>
        <authorList>
            <person name="Korhonen P.K."/>
            <person name="Edoardo P."/>
            <person name="Giuseppe L.R."/>
            <person name="Gasser R.B."/>
        </authorList>
    </citation>
    <scope>NUCLEOTIDE SEQUENCE [LARGE SCALE GENOMIC DNA]</scope>
    <source>
        <strain evidence="1">ISS13</strain>
        <strain evidence="3">ISS176</strain>
        <strain evidence="2">ISS588</strain>
    </source>
</reference>
<dbReference type="Proteomes" id="UP000054826">
    <property type="component" value="Unassembled WGS sequence"/>
</dbReference>
<sequence>MLSHALVSELFSLSTDNFVPVQRRPSYRWDLLQCEGVSQEQREVKIEKEKQKRKQFQTV</sequence>
<evidence type="ECO:0000313" key="4">
    <source>
        <dbReference type="Proteomes" id="UP000054632"/>
    </source>
</evidence>
<accession>A0A0V1EW04</accession>
<organism evidence="1 4">
    <name type="scientific">Trichinella pseudospiralis</name>
    <name type="common">Parasitic roundworm</name>
    <dbReference type="NCBI Taxonomy" id="6337"/>
    <lineage>
        <taxon>Eukaryota</taxon>
        <taxon>Metazoa</taxon>
        <taxon>Ecdysozoa</taxon>
        <taxon>Nematoda</taxon>
        <taxon>Enoplea</taxon>
        <taxon>Dorylaimia</taxon>
        <taxon>Trichinellida</taxon>
        <taxon>Trichinellidae</taxon>
        <taxon>Trichinella</taxon>
    </lineage>
</organism>
<dbReference type="Proteomes" id="UP000054805">
    <property type="component" value="Unassembled WGS sequence"/>
</dbReference>
<name>A0A0V1EW04_TRIPS</name>
<protein>
    <submittedName>
        <fullName evidence="1">Uncharacterized protein</fullName>
    </submittedName>
</protein>
<dbReference type="EMBL" id="JYDS01000385">
    <property type="protein sequence ID" value="KRZ09132.1"/>
    <property type="molecule type" value="Genomic_DNA"/>
</dbReference>
<evidence type="ECO:0000313" key="5">
    <source>
        <dbReference type="Proteomes" id="UP000054805"/>
    </source>
</evidence>
<evidence type="ECO:0000313" key="3">
    <source>
        <dbReference type="EMBL" id="KRZ41482.1"/>
    </source>
</evidence>
<keyword evidence="5" id="KW-1185">Reference proteome</keyword>
<gene>
    <name evidence="1" type="ORF">T4A_3527</name>
    <name evidence="2" type="ORF">T4B_2639</name>
    <name evidence="3" type="ORF">T4C_9054</name>
</gene>
<dbReference type="AlphaFoldDB" id="A0A0V1EW04"/>
<dbReference type="EMBL" id="JYDR01000005">
    <property type="protein sequence ID" value="KRY77965.1"/>
    <property type="molecule type" value="Genomic_DNA"/>
</dbReference>
<comment type="caution">
    <text evidence="1">The sequence shown here is derived from an EMBL/GenBank/DDBJ whole genome shotgun (WGS) entry which is preliminary data.</text>
</comment>